<reference evidence="2 3" key="1">
    <citation type="submission" date="2017-04" db="EMBL/GenBank/DDBJ databases">
        <authorList>
            <person name="Afonso C.L."/>
            <person name="Miller P.J."/>
            <person name="Scott M.A."/>
            <person name="Spackman E."/>
            <person name="Goraichik I."/>
            <person name="Dimitrov K.M."/>
            <person name="Suarez D.L."/>
            <person name="Swayne D.E."/>
        </authorList>
    </citation>
    <scope>NUCLEOTIDE SEQUENCE [LARGE SCALE GENOMIC DNA]</scope>
    <source>
        <strain evidence="2 3">CGMCC 1.12708</strain>
    </source>
</reference>
<keyword evidence="1" id="KW-0732">Signal</keyword>
<protein>
    <recommendedName>
        <fullName evidence="4">Outer membrane protein beta-barrel domain-containing protein</fullName>
    </recommendedName>
</protein>
<gene>
    <name evidence="2" type="ORF">SAMN06296427_107107</name>
</gene>
<evidence type="ECO:0000313" key="3">
    <source>
        <dbReference type="Proteomes" id="UP000192393"/>
    </source>
</evidence>
<dbReference type="Proteomes" id="UP000192393">
    <property type="component" value="Unassembled WGS sequence"/>
</dbReference>
<evidence type="ECO:0008006" key="4">
    <source>
        <dbReference type="Google" id="ProtNLM"/>
    </source>
</evidence>
<accession>A0A1W2BTY6</accession>
<feature type="chain" id="PRO_5012709621" description="Outer membrane protein beta-barrel domain-containing protein" evidence="1">
    <location>
        <begin position="19"/>
        <end position="168"/>
    </location>
</feature>
<dbReference type="STRING" id="1434700.SAMN06296427_107107"/>
<dbReference type="OrthoDB" id="1148680at2"/>
<feature type="signal peptide" evidence="1">
    <location>
        <begin position="1"/>
        <end position="18"/>
    </location>
</feature>
<dbReference type="EMBL" id="FWXS01000007">
    <property type="protein sequence ID" value="SMC76052.1"/>
    <property type="molecule type" value="Genomic_DNA"/>
</dbReference>
<dbReference type="RefSeq" id="WP_084017786.1">
    <property type="nucleotide sequence ID" value="NZ_FWXS01000007.1"/>
</dbReference>
<keyword evidence="3" id="KW-1185">Reference proteome</keyword>
<sequence>MKKIIILFALICSVNSFSQETSKWRFGGGLGLSFGSNDYFGFAISPFAGYEIMPMLEAGVTAGYQYSKWSDSRQNLFNFGPYVNFYPIQNIFIRTHFEHYIGSQKYDYEFGGSNKYNFDESALWAGGGYRSSGRVQFFGGLMYNVLYKEDDSLFSTGLRPIFGVSLGL</sequence>
<dbReference type="AlphaFoldDB" id="A0A1W2BTY6"/>
<evidence type="ECO:0000256" key="1">
    <source>
        <dbReference type="SAM" id="SignalP"/>
    </source>
</evidence>
<organism evidence="2 3">
    <name type="scientific">Moheibacter sediminis</name>
    <dbReference type="NCBI Taxonomy" id="1434700"/>
    <lineage>
        <taxon>Bacteria</taxon>
        <taxon>Pseudomonadati</taxon>
        <taxon>Bacteroidota</taxon>
        <taxon>Flavobacteriia</taxon>
        <taxon>Flavobacteriales</taxon>
        <taxon>Weeksellaceae</taxon>
        <taxon>Moheibacter</taxon>
    </lineage>
</organism>
<proteinExistence type="predicted"/>
<name>A0A1W2BTY6_9FLAO</name>
<evidence type="ECO:0000313" key="2">
    <source>
        <dbReference type="EMBL" id="SMC76052.1"/>
    </source>
</evidence>